<dbReference type="RefSeq" id="WP_310763569.1">
    <property type="nucleotide sequence ID" value="NZ_CP134050.1"/>
</dbReference>
<dbReference type="PANTHER" id="PTHR43767">
    <property type="entry name" value="LONG-CHAIN-FATTY-ACID--COA LIGASE"/>
    <property type="match status" value="1"/>
</dbReference>
<evidence type="ECO:0000313" key="2">
    <source>
        <dbReference type="EMBL" id="WNC12292.1"/>
    </source>
</evidence>
<organism evidence="2 3">
    <name type="scientific">Brevibacillus brevis</name>
    <name type="common">Bacillus brevis</name>
    <dbReference type="NCBI Taxonomy" id="1393"/>
    <lineage>
        <taxon>Bacteria</taxon>
        <taxon>Bacillati</taxon>
        <taxon>Bacillota</taxon>
        <taxon>Bacilli</taxon>
        <taxon>Bacillales</taxon>
        <taxon>Paenibacillaceae</taxon>
        <taxon>Brevibacillus</taxon>
    </lineage>
</organism>
<dbReference type="Gene3D" id="3.40.50.980">
    <property type="match status" value="1"/>
</dbReference>
<proteinExistence type="predicted"/>
<reference evidence="2 3" key="1">
    <citation type="submission" date="2023-09" db="EMBL/GenBank/DDBJ databases">
        <title>Complete Genome and Methylome dissection of Bacillus brevis NEB573 original source of BbsI restriction endonuclease.</title>
        <authorList>
            <person name="Fomenkov A."/>
            <person name="Roberts R.D."/>
        </authorList>
    </citation>
    <scope>NUCLEOTIDE SEQUENCE [LARGE SCALE GENOMIC DNA]</scope>
    <source>
        <strain evidence="2 3">NEB573</strain>
    </source>
</reference>
<dbReference type="Pfam" id="PF00501">
    <property type="entry name" value="AMP-binding"/>
    <property type="match status" value="1"/>
</dbReference>
<evidence type="ECO:0000259" key="1">
    <source>
        <dbReference type="Pfam" id="PF00501"/>
    </source>
</evidence>
<evidence type="ECO:0000313" key="3">
    <source>
        <dbReference type="Proteomes" id="UP001256827"/>
    </source>
</evidence>
<sequence length="104" mass="11898">MRQMTLGDLARRGASKFGNRVALVSQNRRYTYEEFNNRCNQFAHSLLESGIQKGDRIAFICYNTNETVEILFGAGKVGIIVLPSNRRLSPVELIRVYKEAEIWS</sequence>
<dbReference type="SUPFAM" id="SSF56801">
    <property type="entry name" value="Acetyl-CoA synthetase-like"/>
    <property type="match status" value="1"/>
</dbReference>
<dbReference type="EMBL" id="CP134050">
    <property type="protein sequence ID" value="WNC12292.1"/>
    <property type="molecule type" value="Genomic_DNA"/>
</dbReference>
<dbReference type="InterPro" id="IPR000873">
    <property type="entry name" value="AMP-dep_synth/lig_dom"/>
</dbReference>
<dbReference type="Proteomes" id="UP001256827">
    <property type="component" value="Chromosome"/>
</dbReference>
<accession>A0ABY9SWU0</accession>
<gene>
    <name evidence="2" type="ORF">RGB73_16260</name>
</gene>
<dbReference type="PANTHER" id="PTHR43767:SF1">
    <property type="entry name" value="NONRIBOSOMAL PEPTIDE SYNTHASE PES1 (EUROFUNG)-RELATED"/>
    <property type="match status" value="1"/>
</dbReference>
<protein>
    <submittedName>
        <fullName evidence="2">AMP-binding protein</fullName>
    </submittedName>
</protein>
<feature type="domain" description="AMP-dependent synthetase/ligase" evidence="1">
    <location>
        <begin position="12"/>
        <end position="101"/>
    </location>
</feature>
<name>A0ABY9SWU0_BREBE</name>
<dbReference type="InterPro" id="IPR050237">
    <property type="entry name" value="ATP-dep_AMP-bd_enzyme"/>
</dbReference>
<keyword evidence="3" id="KW-1185">Reference proteome</keyword>